<sequence length="180" mass="20689">MTEKLVFLQTFEGLTRAYGSHFDHELQTNFRLYGFDPERLLPAYPQQTFIEVLRLLARKLHPELEQNDAIRLTARGFMDGYDQTLVGKAMLAAIRIIGPRRTLERLTRQFRTGNNFSDARLTQLGPTEFELWCNEVQLPGWYEGLVGRGLEIAGATDLTVHFVKRDDSGGGTFHLRWSDK</sequence>
<dbReference type="Pfam" id="PF09536">
    <property type="entry name" value="DUF2378"/>
    <property type="match status" value="1"/>
</dbReference>
<protein>
    <submittedName>
        <fullName evidence="1">TIGR02265 family protein</fullName>
    </submittedName>
</protein>
<dbReference type="Proteomes" id="UP000249061">
    <property type="component" value="Unassembled WGS sequence"/>
</dbReference>
<proteinExistence type="predicted"/>
<dbReference type="InterPro" id="IPR011751">
    <property type="entry name" value="Mxa_paralog_2265"/>
</dbReference>
<accession>A0A2W5TDB2</accession>
<dbReference type="EMBL" id="QFQP01000021">
    <property type="protein sequence ID" value="PZR09385.1"/>
    <property type="molecule type" value="Genomic_DNA"/>
</dbReference>
<comment type="caution">
    <text evidence="1">The sequence shown here is derived from an EMBL/GenBank/DDBJ whole genome shotgun (WGS) entry which is preliminary data.</text>
</comment>
<dbReference type="NCBIfam" id="TIGR02265">
    <property type="entry name" value="Mxa_TIGR02265"/>
    <property type="match status" value="1"/>
</dbReference>
<evidence type="ECO:0000313" key="2">
    <source>
        <dbReference type="Proteomes" id="UP000249061"/>
    </source>
</evidence>
<name>A0A2W5TDB2_9BACT</name>
<organism evidence="1 2">
    <name type="scientific">Archangium gephyra</name>
    <dbReference type="NCBI Taxonomy" id="48"/>
    <lineage>
        <taxon>Bacteria</taxon>
        <taxon>Pseudomonadati</taxon>
        <taxon>Myxococcota</taxon>
        <taxon>Myxococcia</taxon>
        <taxon>Myxococcales</taxon>
        <taxon>Cystobacterineae</taxon>
        <taxon>Archangiaceae</taxon>
        <taxon>Archangium</taxon>
    </lineage>
</organism>
<dbReference type="AlphaFoldDB" id="A0A2W5TDB2"/>
<evidence type="ECO:0000313" key="1">
    <source>
        <dbReference type="EMBL" id="PZR09385.1"/>
    </source>
</evidence>
<reference evidence="1 2" key="1">
    <citation type="submission" date="2017-08" db="EMBL/GenBank/DDBJ databases">
        <title>Infants hospitalized years apart are colonized by the same room-sourced microbial strains.</title>
        <authorList>
            <person name="Brooks B."/>
            <person name="Olm M.R."/>
            <person name="Firek B.A."/>
            <person name="Baker R."/>
            <person name="Thomas B.C."/>
            <person name="Morowitz M.J."/>
            <person name="Banfield J.F."/>
        </authorList>
    </citation>
    <scope>NUCLEOTIDE SEQUENCE [LARGE SCALE GENOMIC DNA]</scope>
    <source>
        <strain evidence="1">S2_003_000_R2_14</strain>
    </source>
</reference>
<gene>
    <name evidence="1" type="ORF">DI536_22665</name>
</gene>